<accession>A0A5C8F4F0</accession>
<evidence type="ECO:0000313" key="2">
    <source>
        <dbReference type="EMBL" id="TXJ45185.1"/>
    </source>
</evidence>
<name>A0A5C8F4F0_BRAPL</name>
<dbReference type="Gene3D" id="3.90.950.20">
    <property type="entry name" value="CinA-like"/>
    <property type="match status" value="1"/>
</dbReference>
<proteinExistence type="predicted"/>
<protein>
    <submittedName>
        <fullName evidence="2">CinA family protein</fullName>
    </submittedName>
</protein>
<dbReference type="Pfam" id="PF02464">
    <property type="entry name" value="CinA"/>
    <property type="match status" value="1"/>
</dbReference>
<evidence type="ECO:0000259" key="1">
    <source>
        <dbReference type="Pfam" id="PF02464"/>
    </source>
</evidence>
<sequence length="159" mass="17568">MNYYKAKEVVELLIEKGLKITSAESCTGGLFAAHITSVSGSSECFEGSFVTYSNEVKHKIINVREETLEKYGAVSEECVLEMAENSRKIMNSDISIAISGIAGPNGGTEDKPVGLVYVCISAENYIKAYENIFYGDRENIRKLSVLFSLDLVENYIKNL</sequence>
<dbReference type="Proteomes" id="UP000323176">
    <property type="component" value="Unassembled WGS sequence"/>
</dbReference>
<reference evidence="2 3" key="1">
    <citation type="journal article" date="1992" name="Lakartidningen">
        <title>[Penicillin V and not amoxicillin is the first choice preparation in acute otitis].</title>
        <authorList>
            <person name="Kamme C."/>
            <person name="Lundgren K."/>
            <person name="Prellner K."/>
        </authorList>
    </citation>
    <scope>NUCLEOTIDE SEQUENCE [LARGE SCALE GENOMIC DNA]</scope>
    <source>
        <strain evidence="2 3">PC5538III-hc</strain>
    </source>
</reference>
<organism evidence="2 3">
    <name type="scientific">Brachyspira pilosicoli</name>
    <name type="common">Serpulina pilosicoli</name>
    <dbReference type="NCBI Taxonomy" id="52584"/>
    <lineage>
        <taxon>Bacteria</taxon>
        <taxon>Pseudomonadati</taxon>
        <taxon>Spirochaetota</taxon>
        <taxon>Spirochaetia</taxon>
        <taxon>Brachyspirales</taxon>
        <taxon>Brachyspiraceae</taxon>
        <taxon>Brachyspira</taxon>
    </lineage>
</organism>
<dbReference type="OrthoDB" id="9801454at2"/>
<dbReference type="AlphaFoldDB" id="A0A5C8F4F0"/>
<comment type="caution">
    <text evidence="2">The sequence shown here is derived from an EMBL/GenBank/DDBJ whole genome shotgun (WGS) entry which is preliminary data.</text>
</comment>
<feature type="domain" description="CinA C-terminal" evidence="1">
    <location>
        <begin position="6"/>
        <end position="155"/>
    </location>
</feature>
<dbReference type="SUPFAM" id="SSF142433">
    <property type="entry name" value="CinA-like"/>
    <property type="match status" value="1"/>
</dbReference>
<evidence type="ECO:0000313" key="3">
    <source>
        <dbReference type="Proteomes" id="UP000323176"/>
    </source>
</evidence>
<dbReference type="EMBL" id="SAXY01000019">
    <property type="protein sequence ID" value="TXJ45185.1"/>
    <property type="molecule type" value="Genomic_DNA"/>
</dbReference>
<dbReference type="InterPro" id="IPR008136">
    <property type="entry name" value="CinA_C"/>
</dbReference>
<gene>
    <name evidence="2" type="ORF">EPJ72_02935</name>
</gene>
<dbReference type="NCBIfam" id="TIGR00199">
    <property type="entry name" value="PncC_domain"/>
    <property type="match status" value="1"/>
</dbReference>
<dbReference type="InterPro" id="IPR036653">
    <property type="entry name" value="CinA-like_C"/>
</dbReference>